<dbReference type="PANTHER" id="PTHR34315:SF2">
    <property type="entry name" value="ANCHORED DIOXYGENASE, PUTATIVE (AFU_ORTHOLOGUE AFUA_3G01800)-RELATED"/>
    <property type="match status" value="1"/>
</dbReference>
<dbReference type="InterPro" id="IPR015889">
    <property type="entry name" value="Intradiol_dOase_core"/>
</dbReference>
<sequence>MRSFATVTVAALSLLSGALAHPGEDHDNGRITVARDLAAAHAREIMAKCSGTAPHAALQARSAARRALTAQLLREERDIAYTLEKWMGKCHDHSSHDSAYNASTPEATIFTSNATHALTPENIVGPYYVKGELLRRNITEDQAGVPVHLDIQFIDITTCQPVPNLLVDVWQANATGVYSGVVASGGLNTTFLRGFQISDHEGVVEFDTLYPGHYFGRTQHIHVITRRGGTVLPNNTYTGGTVNHIGQLYFDQELSNEVETMAPYLYNYMPVTYNSEDIWTAEAASAEYDPFLDYVKLSDDANDGLLMWITIGINGTADYENQATAAATWQKDGGVAAPMPAFPFPFPPRNVSNGTFPVGNGTFPGFNGTFPFNGTEFPGGTFPGFGGPKKGGKTPKPWGPCENEHR</sequence>
<comment type="caution">
    <text evidence="4">The sequence shown here is derived from an EMBL/GenBank/DDBJ whole genome shotgun (WGS) entry which is preliminary data.</text>
</comment>
<protein>
    <recommendedName>
        <fullName evidence="3">Intradiol ring-cleavage dioxygenases domain-containing protein</fullName>
    </recommendedName>
</protein>
<name>A0ABR3YUH5_9PEZI</name>
<reference evidence="4 5" key="1">
    <citation type="journal article" date="2024" name="IMA Fungus">
        <title>IMA Genome - F19 : A genome assembly and annotation guide to empower mycologists, including annotated draft genome sequences of Ceratocystis pirilliformis, Diaporthe australafricana, Fusarium ophioides, Paecilomyces lecythidis, and Sporothrix stenoceras.</title>
        <authorList>
            <person name="Aylward J."/>
            <person name="Wilson A.M."/>
            <person name="Visagie C.M."/>
            <person name="Spraker J."/>
            <person name="Barnes I."/>
            <person name="Buitendag C."/>
            <person name="Ceriani C."/>
            <person name="Del Mar Angel L."/>
            <person name="du Plessis D."/>
            <person name="Fuchs T."/>
            <person name="Gasser K."/>
            <person name="Kramer D."/>
            <person name="Li W."/>
            <person name="Munsamy K."/>
            <person name="Piso A."/>
            <person name="Price J.L."/>
            <person name="Sonnekus B."/>
            <person name="Thomas C."/>
            <person name="van der Nest A."/>
            <person name="van Dijk A."/>
            <person name="van Heerden A."/>
            <person name="van Vuuren N."/>
            <person name="Yilmaz N."/>
            <person name="Duong T.A."/>
            <person name="van der Merwe N.A."/>
            <person name="Wingfield M.J."/>
            <person name="Wingfield B.D."/>
        </authorList>
    </citation>
    <scope>NUCLEOTIDE SEQUENCE [LARGE SCALE GENOMIC DNA]</scope>
    <source>
        <strain evidence="4 5">CMW 5346</strain>
    </source>
</reference>
<evidence type="ECO:0000259" key="3">
    <source>
        <dbReference type="Pfam" id="PF00775"/>
    </source>
</evidence>
<dbReference type="Proteomes" id="UP001583186">
    <property type="component" value="Unassembled WGS sequence"/>
</dbReference>
<dbReference type="PANTHER" id="PTHR34315">
    <property type="match status" value="1"/>
</dbReference>
<evidence type="ECO:0000256" key="2">
    <source>
        <dbReference type="SAM" id="SignalP"/>
    </source>
</evidence>
<proteinExistence type="predicted"/>
<dbReference type="Gene3D" id="2.60.130.10">
    <property type="entry name" value="Aromatic compound dioxygenase"/>
    <property type="match status" value="1"/>
</dbReference>
<keyword evidence="2" id="KW-0732">Signal</keyword>
<organism evidence="4 5">
    <name type="scientific">Sporothrix stenoceras</name>
    <dbReference type="NCBI Taxonomy" id="5173"/>
    <lineage>
        <taxon>Eukaryota</taxon>
        <taxon>Fungi</taxon>
        <taxon>Dikarya</taxon>
        <taxon>Ascomycota</taxon>
        <taxon>Pezizomycotina</taxon>
        <taxon>Sordariomycetes</taxon>
        <taxon>Sordariomycetidae</taxon>
        <taxon>Ophiostomatales</taxon>
        <taxon>Ophiostomataceae</taxon>
        <taxon>Sporothrix</taxon>
    </lineage>
</organism>
<gene>
    <name evidence="4" type="ORF">Sste5346_007571</name>
</gene>
<dbReference type="SUPFAM" id="SSF49482">
    <property type="entry name" value="Aromatic compound dioxygenase"/>
    <property type="match status" value="1"/>
</dbReference>
<evidence type="ECO:0000313" key="4">
    <source>
        <dbReference type="EMBL" id="KAL1891480.1"/>
    </source>
</evidence>
<evidence type="ECO:0000313" key="5">
    <source>
        <dbReference type="Proteomes" id="UP001583186"/>
    </source>
</evidence>
<dbReference type="CDD" id="cd03457">
    <property type="entry name" value="intradiol_dioxygenase_like"/>
    <property type="match status" value="1"/>
</dbReference>
<accession>A0ABR3YUH5</accession>
<dbReference type="EMBL" id="JAWCUI010000052">
    <property type="protein sequence ID" value="KAL1891480.1"/>
    <property type="molecule type" value="Genomic_DNA"/>
</dbReference>
<dbReference type="InterPro" id="IPR000627">
    <property type="entry name" value="Intradiol_dOase_C"/>
</dbReference>
<feature type="signal peptide" evidence="2">
    <location>
        <begin position="1"/>
        <end position="20"/>
    </location>
</feature>
<feature type="region of interest" description="Disordered" evidence="1">
    <location>
        <begin position="385"/>
        <end position="406"/>
    </location>
</feature>
<feature type="chain" id="PRO_5047090369" description="Intradiol ring-cleavage dioxygenases domain-containing protein" evidence="2">
    <location>
        <begin position="21"/>
        <end position="406"/>
    </location>
</feature>
<evidence type="ECO:0000256" key="1">
    <source>
        <dbReference type="SAM" id="MobiDB-lite"/>
    </source>
</evidence>
<feature type="domain" description="Intradiol ring-cleavage dioxygenases" evidence="3">
    <location>
        <begin position="126"/>
        <end position="219"/>
    </location>
</feature>
<dbReference type="Pfam" id="PF00775">
    <property type="entry name" value="Dioxygenase_C"/>
    <property type="match status" value="1"/>
</dbReference>
<keyword evidence="5" id="KW-1185">Reference proteome</keyword>